<keyword evidence="3" id="KW-1185">Reference proteome</keyword>
<name>A0AAW0KMA6_QUESU</name>
<organism evidence="2 3">
    <name type="scientific">Quercus suber</name>
    <name type="common">Cork oak</name>
    <dbReference type="NCBI Taxonomy" id="58331"/>
    <lineage>
        <taxon>Eukaryota</taxon>
        <taxon>Viridiplantae</taxon>
        <taxon>Streptophyta</taxon>
        <taxon>Embryophyta</taxon>
        <taxon>Tracheophyta</taxon>
        <taxon>Spermatophyta</taxon>
        <taxon>Magnoliopsida</taxon>
        <taxon>eudicotyledons</taxon>
        <taxon>Gunneridae</taxon>
        <taxon>Pentapetalae</taxon>
        <taxon>rosids</taxon>
        <taxon>fabids</taxon>
        <taxon>Fagales</taxon>
        <taxon>Fagaceae</taxon>
        <taxon>Quercus</taxon>
    </lineage>
</organism>
<evidence type="ECO:0000313" key="2">
    <source>
        <dbReference type="EMBL" id="KAK7839895.1"/>
    </source>
</evidence>
<feature type="compositionally biased region" description="Low complexity" evidence="1">
    <location>
        <begin position="98"/>
        <end position="116"/>
    </location>
</feature>
<accession>A0AAW0KMA6</accession>
<protein>
    <submittedName>
        <fullName evidence="2">Uncharacterized protein</fullName>
    </submittedName>
</protein>
<gene>
    <name evidence="2" type="ORF">CFP56_017408</name>
</gene>
<reference evidence="2 3" key="1">
    <citation type="journal article" date="2018" name="Sci. Data">
        <title>The draft genome sequence of cork oak.</title>
        <authorList>
            <person name="Ramos A.M."/>
            <person name="Usie A."/>
            <person name="Barbosa P."/>
            <person name="Barros P.M."/>
            <person name="Capote T."/>
            <person name="Chaves I."/>
            <person name="Simoes F."/>
            <person name="Abreu I."/>
            <person name="Carrasquinho I."/>
            <person name="Faro C."/>
            <person name="Guimaraes J.B."/>
            <person name="Mendonca D."/>
            <person name="Nobrega F."/>
            <person name="Rodrigues L."/>
            <person name="Saibo N.J.M."/>
            <person name="Varela M.C."/>
            <person name="Egas C."/>
            <person name="Matos J."/>
            <person name="Miguel C.M."/>
            <person name="Oliveira M.M."/>
            <person name="Ricardo C.P."/>
            <person name="Goncalves S."/>
        </authorList>
    </citation>
    <scope>NUCLEOTIDE SEQUENCE [LARGE SCALE GENOMIC DNA]</scope>
    <source>
        <strain evidence="3">cv. HL8</strain>
    </source>
</reference>
<feature type="compositionally biased region" description="Pro residues" evidence="1">
    <location>
        <begin position="117"/>
        <end position="133"/>
    </location>
</feature>
<evidence type="ECO:0000313" key="3">
    <source>
        <dbReference type="Proteomes" id="UP000237347"/>
    </source>
</evidence>
<dbReference type="Proteomes" id="UP000237347">
    <property type="component" value="Unassembled WGS sequence"/>
</dbReference>
<sequence>MAATNAGRIDHMHPNPIDVSVLKLQPTYWSKAIWNGIQGPLPAIPVIEGYLRLLSHHPVGTEDLKDITDVLNAVQEIGRVRPPDPEAPNEDVATLAATPTQRPSTTKSPSTSTAPTGRPPVATPQVVPTPDPSPSTHIHPLAHHPFTHPTSIP</sequence>
<feature type="region of interest" description="Disordered" evidence="1">
    <location>
        <begin position="78"/>
        <end position="153"/>
    </location>
</feature>
<dbReference type="EMBL" id="PKMF04000273">
    <property type="protein sequence ID" value="KAK7839895.1"/>
    <property type="molecule type" value="Genomic_DNA"/>
</dbReference>
<dbReference type="AlphaFoldDB" id="A0AAW0KMA6"/>
<comment type="caution">
    <text evidence="2">The sequence shown here is derived from an EMBL/GenBank/DDBJ whole genome shotgun (WGS) entry which is preliminary data.</text>
</comment>
<proteinExistence type="predicted"/>
<evidence type="ECO:0000256" key="1">
    <source>
        <dbReference type="SAM" id="MobiDB-lite"/>
    </source>
</evidence>